<reference evidence="1" key="1">
    <citation type="journal article" date="2016" name="Sci. Rep.">
        <title>Molecular characterization of firefly nuptial gifts: a multi-omics approach sheds light on postcopulatory sexual selection.</title>
        <authorList>
            <person name="Al-Wathiqui N."/>
            <person name="Fallon T.R."/>
            <person name="South A."/>
            <person name="Weng J.K."/>
            <person name="Lewis S.M."/>
        </authorList>
    </citation>
    <scope>NUCLEOTIDE SEQUENCE</scope>
</reference>
<dbReference type="AlphaFoldDB" id="A0A1Y1JZY3"/>
<organism evidence="1">
    <name type="scientific">Photinus pyralis</name>
    <name type="common">Common eastern firefly</name>
    <name type="synonym">Lampyris pyralis</name>
    <dbReference type="NCBI Taxonomy" id="7054"/>
    <lineage>
        <taxon>Eukaryota</taxon>
        <taxon>Metazoa</taxon>
        <taxon>Ecdysozoa</taxon>
        <taxon>Arthropoda</taxon>
        <taxon>Hexapoda</taxon>
        <taxon>Insecta</taxon>
        <taxon>Pterygota</taxon>
        <taxon>Neoptera</taxon>
        <taxon>Endopterygota</taxon>
        <taxon>Coleoptera</taxon>
        <taxon>Polyphaga</taxon>
        <taxon>Elateriformia</taxon>
        <taxon>Elateroidea</taxon>
        <taxon>Lampyridae</taxon>
        <taxon>Lampyrinae</taxon>
        <taxon>Photinus</taxon>
    </lineage>
</organism>
<dbReference type="EMBL" id="GEZM01099246">
    <property type="protein sequence ID" value="JAV53410.1"/>
    <property type="molecule type" value="Transcribed_RNA"/>
</dbReference>
<evidence type="ECO:0000313" key="1">
    <source>
        <dbReference type="EMBL" id="JAV53410.1"/>
    </source>
</evidence>
<protein>
    <submittedName>
        <fullName evidence="1">Uncharacterized protein</fullName>
    </submittedName>
</protein>
<sequence>MRSLNRTRTNHFHWANRKLPIVIKAETPINPLRNLIDGKQLYNWSLVVFIKTNPTRRCLTMRKRRNKSSNCGILNDVHKHGKLIASYDRHGKIAFALTLVKYLSLSKDTENVTSPRIVRR</sequence>
<accession>A0A1Y1JZY3</accession>
<name>A0A1Y1JZY3_PHOPY</name>
<proteinExistence type="predicted"/>